<evidence type="ECO:0000313" key="3">
    <source>
        <dbReference type="Proteomes" id="UP001470023"/>
    </source>
</evidence>
<dbReference type="PANTHER" id="PTHR43630:SF2">
    <property type="entry name" value="GLYCOSYLTRANSFERASE"/>
    <property type="match status" value="1"/>
</dbReference>
<dbReference type="RefSeq" id="WP_352063567.1">
    <property type="nucleotide sequence ID" value="NZ_JBEOYA010000104.1"/>
</dbReference>
<protein>
    <submittedName>
        <fullName evidence="2">Glycosyltransferase</fullName>
        <ecNumber evidence="2">2.4.-.-</ecNumber>
    </submittedName>
</protein>
<accession>A0ABV1U503</accession>
<dbReference type="InterPro" id="IPR029044">
    <property type="entry name" value="Nucleotide-diphossugar_trans"/>
</dbReference>
<dbReference type="Gene3D" id="1.25.40.10">
    <property type="entry name" value="Tetratricopeptide repeat domain"/>
    <property type="match status" value="1"/>
</dbReference>
<dbReference type="Gene3D" id="3.90.550.10">
    <property type="entry name" value="Spore Coat Polysaccharide Biosynthesis Protein SpsA, Chain A"/>
    <property type="match status" value="1"/>
</dbReference>
<dbReference type="Proteomes" id="UP001470023">
    <property type="component" value="Unassembled WGS sequence"/>
</dbReference>
<dbReference type="InterPro" id="IPR001173">
    <property type="entry name" value="Glyco_trans_2-like"/>
</dbReference>
<dbReference type="EC" id="2.4.-.-" evidence="2"/>
<dbReference type="EMBL" id="JBEPAZ010000009">
    <property type="protein sequence ID" value="MER6428800.1"/>
    <property type="molecule type" value="Genomic_DNA"/>
</dbReference>
<organism evidence="2 3">
    <name type="scientific">Streptomyces sp. 900105245</name>
    <dbReference type="NCBI Taxonomy" id="3154379"/>
    <lineage>
        <taxon>Bacteria</taxon>
        <taxon>Bacillati</taxon>
        <taxon>Actinomycetota</taxon>
        <taxon>Actinomycetes</taxon>
        <taxon>Kitasatosporales</taxon>
        <taxon>Streptomycetaceae</taxon>
        <taxon>Streptomyces</taxon>
    </lineage>
</organism>
<name>A0ABV1U503_9ACTN</name>
<gene>
    <name evidence="2" type="ORF">ABT272_13760</name>
</gene>
<dbReference type="InterPro" id="IPR011990">
    <property type="entry name" value="TPR-like_helical_dom_sf"/>
</dbReference>
<reference evidence="2 3" key="1">
    <citation type="submission" date="2024-06" db="EMBL/GenBank/DDBJ databases">
        <title>The Natural Products Discovery Center: Release of the First 8490 Sequenced Strains for Exploring Actinobacteria Biosynthetic Diversity.</title>
        <authorList>
            <person name="Kalkreuter E."/>
            <person name="Kautsar S.A."/>
            <person name="Yang D."/>
            <person name="Bader C.D."/>
            <person name="Teijaro C.N."/>
            <person name="Fluegel L."/>
            <person name="Davis C.M."/>
            <person name="Simpson J.R."/>
            <person name="Lauterbach L."/>
            <person name="Steele A.D."/>
            <person name="Gui C."/>
            <person name="Meng S."/>
            <person name="Li G."/>
            <person name="Viehrig K."/>
            <person name="Ye F."/>
            <person name="Su P."/>
            <person name="Kiefer A.F."/>
            <person name="Nichols A."/>
            <person name="Cepeda A.J."/>
            <person name="Yan W."/>
            <person name="Fan B."/>
            <person name="Jiang Y."/>
            <person name="Adhikari A."/>
            <person name="Zheng C.-J."/>
            <person name="Schuster L."/>
            <person name="Cowan T.M."/>
            <person name="Smanski M.J."/>
            <person name="Chevrette M.G."/>
            <person name="De Carvalho L.P.S."/>
            <person name="Shen B."/>
        </authorList>
    </citation>
    <scope>NUCLEOTIDE SEQUENCE [LARGE SCALE GENOMIC DNA]</scope>
    <source>
        <strain evidence="2 3">NPDC001166</strain>
    </source>
</reference>
<dbReference type="Pfam" id="PF00535">
    <property type="entry name" value="Glycos_transf_2"/>
    <property type="match status" value="1"/>
</dbReference>
<evidence type="ECO:0000313" key="2">
    <source>
        <dbReference type="EMBL" id="MER6428800.1"/>
    </source>
</evidence>
<sequence length="372" mass="42130">MTQTVCLNMIVKDEAPVIRRCLESVRPLIDTWVIVDTGSTDGTQDIIREVYGDLPGELHERPWKGFDGSRTEAIELARPRADYLLFMDADDVMDVRPGSRLPELTLDAYRLTISGGTYNYRRRALVSTRLPWRYVGVLHEYLDCGTTYSLGTLEGATIVIVGGGGRSRDRSARDKYLADAEILRRGLAAEPGNERYVFYLGQSLRNAGEFEQALEAYDRRAAMGGWDEEVFCARLFAAQLAEELERPAAEVLERYLSAHESRPTRAEALGGLARWCRVNGERWPLAHMFARQAAQLPYPGDDHLFVESEWYEWGALDELAVSAYWVGAHEEAERCGERLLKDGKLPAEHRDRVVQNLELVRRHLRSGQLARA</sequence>
<dbReference type="GO" id="GO:0016757">
    <property type="term" value="F:glycosyltransferase activity"/>
    <property type="evidence" value="ECO:0007669"/>
    <property type="project" value="UniProtKB-KW"/>
</dbReference>
<dbReference type="SUPFAM" id="SSF48452">
    <property type="entry name" value="TPR-like"/>
    <property type="match status" value="1"/>
</dbReference>
<proteinExistence type="predicted"/>
<comment type="caution">
    <text evidence="2">The sequence shown here is derived from an EMBL/GenBank/DDBJ whole genome shotgun (WGS) entry which is preliminary data.</text>
</comment>
<evidence type="ECO:0000259" key="1">
    <source>
        <dbReference type="Pfam" id="PF00535"/>
    </source>
</evidence>
<keyword evidence="2" id="KW-0808">Transferase</keyword>
<dbReference type="PANTHER" id="PTHR43630">
    <property type="entry name" value="POLY-BETA-1,6-N-ACETYL-D-GLUCOSAMINE SYNTHASE"/>
    <property type="match status" value="1"/>
</dbReference>
<keyword evidence="3" id="KW-1185">Reference proteome</keyword>
<dbReference type="SUPFAM" id="SSF53448">
    <property type="entry name" value="Nucleotide-diphospho-sugar transferases"/>
    <property type="match status" value="1"/>
</dbReference>
<feature type="domain" description="Glycosyltransferase 2-like" evidence="1">
    <location>
        <begin position="9"/>
        <end position="94"/>
    </location>
</feature>
<keyword evidence="2" id="KW-0328">Glycosyltransferase</keyword>